<dbReference type="SUPFAM" id="SSF53271">
    <property type="entry name" value="PRTase-like"/>
    <property type="match status" value="1"/>
</dbReference>
<dbReference type="AlphaFoldDB" id="A0A644WXI9"/>
<evidence type="ECO:0008006" key="2">
    <source>
        <dbReference type="Google" id="ProtNLM"/>
    </source>
</evidence>
<dbReference type="Gene3D" id="3.40.50.2020">
    <property type="match status" value="1"/>
</dbReference>
<accession>A0A644WXI9</accession>
<dbReference type="InterPro" id="IPR029057">
    <property type="entry name" value="PRTase-like"/>
</dbReference>
<dbReference type="InterPro" id="IPR051910">
    <property type="entry name" value="ComF/GntX_DNA_util-trans"/>
</dbReference>
<organism evidence="1">
    <name type="scientific">bioreactor metagenome</name>
    <dbReference type="NCBI Taxonomy" id="1076179"/>
    <lineage>
        <taxon>unclassified sequences</taxon>
        <taxon>metagenomes</taxon>
        <taxon>ecological metagenomes</taxon>
    </lineage>
</organism>
<comment type="caution">
    <text evidence="1">The sequence shown here is derived from an EMBL/GenBank/DDBJ whole genome shotgun (WGS) entry which is preliminary data.</text>
</comment>
<gene>
    <name evidence="1" type="ORF">SDC9_54831</name>
</gene>
<reference evidence="1" key="1">
    <citation type="submission" date="2019-08" db="EMBL/GenBank/DDBJ databases">
        <authorList>
            <person name="Kucharzyk K."/>
            <person name="Murdoch R.W."/>
            <person name="Higgins S."/>
            <person name="Loffler F."/>
        </authorList>
    </citation>
    <scope>NUCLEOTIDE SEQUENCE</scope>
</reference>
<protein>
    <recommendedName>
        <fullName evidence="2">Phosphoribosyltransferase domain-containing protein</fullName>
    </recommendedName>
</protein>
<name>A0A644WXI9_9ZZZZ</name>
<evidence type="ECO:0000313" key="1">
    <source>
        <dbReference type="EMBL" id="MPM08519.1"/>
    </source>
</evidence>
<dbReference type="PANTHER" id="PTHR47505:SF1">
    <property type="entry name" value="DNA UTILIZATION PROTEIN YHGH"/>
    <property type="match status" value="1"/>
</dbReference>
<proteinExistence type="predicted"/>
<sequence length="216" mass="24119">MWCAHCKKLSDSTLCSSCTAELKKLSFASLYTQRCTVCGQSILDRSYPCPCCEEALIAYGPYEGVLAFLVLRYKSGGELLLAPFLADLFLDLMQADGSSVLVPIPASKEGIRRRGFDQMLLIAYILSRKTGSPVVRLFSHHKGRRHALLSKKARLETKSLLVRTHVSKRSNMLLRQCKQMYVLDDIHTTGSTCSQAKTYLEGTYQARVKTIVLCKA</sequence>
<dbReference type="EMBL" id="VSSQ01001458">
    <property type="protein sequence ID" value="MPM08519.1"/>
    <property type="molecule type" value="Genomic_DNA"/>
</dbReference>
<dbReference type="PANTHER" id="PTHR47505">
    <property type="entry name" value="DNA UTILIZATION PROTEIN YHGH"/>
    <property type="match status" value="1"/>
</dbReference>